<dbReference type="InterPro" id="IPR027417">
    <property type="entry name" value="P-loop_NTPase"/>
</dbReference>
<keyword evidence="2" id="KW-1185">Reference proteome</keyword>
<gene>
    <name evidence="1" type="ORF">ARMSODRAFT_725388</name>
</gene>
<evidence type="ECO:0000313" key="1">
    <source>
        <dbReference type="EMBL" id="PBK60559.1"/>
    </source>
</evidence>
<protein>
    <submittedName>
        <fullName evidence="1">Uncharacterized protein</fullName>
    </submittedName>
</protein>
<proteinExistence type="predicted"/>
<reference evidence="2" key="1">
    <citation type="journal article" date="2017" name="Nat. Ecol. Evol.">
        <title>Genome expansion and lineage-specific genetic innovations in the forest pathogenic fungi Armillaria.</title>
        <authorList>
            <person name="Sipos G."/>
            <person name="Prasanna A.N."/>
            <person name="Walter M.C."/>
            <person name="O'Connor E."/>
            <person name="Balint B."/>
            <person name="Krizsan K."/>
            <person name="Kiss B."/>
            <person name="Hess J."/>
            <person name="Varga T."/>
            <person name="Slot J."/>
            <person name="Riley R."/>
            <person name="Boka B."/>
            <person name="Rigling D."/>
            <person name="Barry K."/>
            <person name="Lee J."/>
            <person name="Mihaltcheva S."/>
            <person name="LaButti K."/>
            <person name="Lipzen A."/>
            <person name="Waldron R."/>
            <person name="Moloney N.M."/>
            <person name="Sperisen C."/>
            <person name="Kredics L."/>
            <person name="Vagvoelgyi C."/>
            <person name="Patrignani A."/>
            <person name="Fitzpatrick D."/>
            <person name="Nagy I."/>
            <person name="Doyle S."/>
            <person name="Anderson J.B."/>
            <person name="Grigoriev I.V."/>
            <person name="Gueldener U."/>
            <person name="Muensterkoetter M."/>
            <person name="Nagy L.G."/>
        </authorList>
    </citation>
    <scope>NUCLEOTIDE SEQUENCE [LARGE SCALE GENOMIC DNA]</scope>
    <source>
        <strain evidence="2">28-4</strain>
    </source>
</reference>
<dbReference type="EMBL" id="KZ293485">
    <property type="protein sequence ID" value="PBK60559.1"/>
    <property type="molecule type" value="Genomic_DNA"/>
</dbReference>
<dbReference type="Gene3D" id="3.40.50.300">
    <property type="entry name" value="P-loop containing nucleotide triphosphate hydrolases"/>
    <property type="match status" value="1"/>
</dbReference>
<organism evidence="1 2">
    <name type="scientific">Armillaria solidipes</name>
    <dbReference type="NCBI Taxonomy" id="1076256"/>
    <lineage>
        <taxon>Eukaryota</taxon>
        <taxon>Fungi</taxon>
        <taxon>Dikarya</taxon>
        <taxon>Basidiomycota</taxon>
        <taxon>Agaricomycotina</taxon>
        <taxon>Agaricomycetes</taxon>
        <taxon>Agaricomycetidae</taxon>
        <taxon>Agaricales</taxon>
        <taxon>Marasmiineae</taxon>
        <taxon>Physalacriaceae</taxon>
        <taxon>Armillaria</taxon>
    </lineage>
</organism>
<sequence length="61" mass="6756">MIFVTHQFGHLMKRADLAFCMKDETTAEASTHDELVARGGESAKLYGIQASAFVDIEQLPK</sequence>
<accession>A0A2H3AP01</accession>
<dbReference type="STRING" id="1076256.A0A2H3AP01"/>
<dbReference type="Proteomes" id="UP000218334">
    <property type="component" value="Unassembled WGS sequence"/>
</dbReference>
<name>A0A2H3AP01_9AGAR</name>
<dbReference type="AlphaFoldDB" id="A0A2H3AP01"/>
<evidence type="ECO:0000313" key="2">
    <source>
        <dbReference type="Proteomes" id="UP000218334"/>
    </source>
</evidence>